<sequence length="269" mass="29487">MLVQLKLRERKQNPLKFLELLAEIRTEEEYAAARVKLNMSVHRVHANQDVDSRQMDIQTLKSELKEMKAMFTSMTTKPSQEVANDKGPGPVAQGPVAESCENAEIAALKKQVNRLQRKITPDEIPVILGTNASMFKRLSTLCKESTGVDIAKTLGIRADEPIRSIAPGTCEGGEDDVGCVKWMGPGPLTLPAGGECRAECSVELEKPLDNKVLMVEASDEVSLPAGVLLQPMIVHSLEVDVNHFTVVMHNESVRDSHSSRNSYGSLVLC</sequence>
<name>A0AAD7RFP4_9TELE</name>
<dbReference type="Proteomes" id="UP001221898">
    <property type="component" value="Unassembled WGS sequence"/>
</dbReference>
<keyword evidence="3" id="KW-1185">Reference proteome</keyword>
<dbReference type="EMBL" id="JAINUG010000299">
    <property type="protein sequence ID" value="KAJ8379188.1"/>
    <property type="molecule type" value="Genomic_DNA"/>
</dbReference>
<evidence type="ECO:0000313" key="2">
    <source>
        <dbReference type="EMBL" id="KAJ8379188.1"/>
    </source>
</evidence>
<reference evidence="2" key="1">
    <citation type="journal article" date="2023" name="Science">
        <title>Genome structures resolve the early diversification of teleost fishes.</title>
        <authorList>
            <person name="Parey E."/>
            <person name="Louis A."/>
            <person name="Montfort J."/>
            <person name="Bouchez O."/>
            <person name="Roques C."/>
            <person name="Iampietro C."/>
            <person name="Lluch J."/>
            <person name="Castinel A."/>
            <person name="Donnadieu C."/>
            <person name="Desvignes T."/>
            <person name="Floi Bucao C."/>
            <person name="Jouanno E."/>
            <person name="Wen M."/>
            <person name="Mejri S."/>
            <person name="Dirks R."/>
            <person name="Jansen H."/>
            <person name="Henkel C."/>
            <person name="Chen W.J."/>
            <person name="Zahm M."/>
            <person name="Cabau C."/>
            <person name="Klopp C."/>
            <person name="Thompson A.W."/>
            <person name="Robinson-Rechavi M."/>
            <person name="Braasch I."/>
            <person name="Lecointre G."/>
            <person name="Bobe J."/>
            <person name="Postlethwait J.H."/>
            <person name="Berthelot C."/>
            <person name="Roest Crollius H."/>
            <person name="Guiguen Y."/>
        </authorList>
    </citation>
    <scope>NUCLEOTIDE SEQUENCE</scope>
    <source>
        <strain evidence="2">NC1722</strain>
    </source>
</reference>
<gene>
    <name evidence="2" type="ORF">AAFF_G00223000</name>
</gene>
<accession>A0AAD7RFP4</accession>
<evidence type="ECO:0000256" key="1">
    <source>
        <dbReference type="SAM" id="MobiDB-lite"/>
    </source>
</evidence>
<comment type="caution">
    <text evidence="2">The sequence shown here is derived from an EMBL/GenBank/DDBJ whole genome shotgun (WGS) entry which is preliminary data.</text>
</comment>
<protein>
    <submittedName>
        <fullName evidence="2">Uncharacterized protein</fullName>
    </submittedName>
</protein>
<feature type="region of interest" description="Disordered" evidence="1">
    <location>
        <begin position="76"/>
        <end position="95"/>
    </location>
</feature>
<organism evidence="2 3">
    <name type="scientific">Aldrovandia affinis</name>
    <dbReference type="NCBI Taxonomy" id="143900"/>
    <lineage>
        <taxon>Eukaryota</taxon>
        <taxon>Metazoa</taxon>
        <taxon>Chordata</taxon>
        <taxon>Craniata</taxon>
        <taxon>Vertebrata</taxon>
        <taxon>Euteleostomi</taxon>
        <taxon>Actinopterygii</taxon>
        <taxon>Neopterygii</taxon>
        <taxon>Teleostei</taxon>
        <taxon>Notacanthiformes</taxon>
        <taxon>Halosauridae</taxon>
        <taxon>Aldrovandia</taxon>
    </lineage>
</organism>
<dbReference type="AlphaFoldDB" id="A0AAD7RFP4"/>
<evidence type="ECO:0000313" key="3">
    <source>
        <dbReference type="Proteomes" id="UP001221898"/>
    </source>
</evidence>
<proteinExistence type="predicted"/>